<protein>
    <submittedName>
        <fullName evidence="4">Unnamed protein product</fullName>
    </submittedName>
</protein>
<feature type="region of interest" description="Disordered" evidence="1">
    <location>
        <begin position="37"/>
        <end position="97"/>
    </location>
</feature>
<sequence length="1207" mass="134725">MMFWTSAHEARNSSSGGCGTFLVTSNSTSEQVKMIMTSSNPRGTTPVTTAGRSSARSRSVDAATKATANMPRSVKFDRVGDQDHGRGGSDDGSEDGVMMMGPRPILGDEEVDEQTVYVGESGAPCPIARRLESEVGEVFPAIALAPDERSTTGSRLLMKGNPPNAYKRLEQVGRSMVATSAWMMMFGPKRIDGAKWVTLEKELSRPIDSPGLTQLAEQTKRLLAAMGFEYTDISSKKTLTWPGFQTTSRKRELFSKFAESLYSMGSHMVTPKKSLGGRRIYDGADDDDDNDNAGRDYADACEGLTNQTRRSYHHVDDDGAQRIKLTHHISLSKLPKFNGRRNRTEYALKWLRVLIYEMQGTNTSQDCWHVSFELCMEDGASYWIRQLPQGTRTRWPQLCEAFINYYGAQYHESAELKYYTAQQELSEHMCDYMLRLNGYARSANVIYDKGGAAGARHVKQFLTTSCDGDMVANIIPQRFDNIADVEVVINEIMAAERRRREQRNYVQMLGSTNTPRRYFRSTHHGPHSGRNNRIRTRNAKFAEIPEERLMITQQSEDVHDDDGLTINQSRKDKLLLDSVISKSLAKKLKLIASVSAGRRISVQGFTEAKVSSCEWDTVKLTLGSELTYELIIWVVPQCAGVDVILGMDFMIPAGVRLDLLRSTMLNPDEVVIPLLKSLRETDDRSSAKHVPGGPRKPLEYHDWQVLAYGSATDKAALSTICHYYDDWLAKQPSTVYQNVSAHFTRSPENQAAAVETRKKSGRTPANHAGSDMCYMLIASSRSSKPAGDEGVDLVTQRTAGNSFDRGGAVTKQLAKRQQLRFDDADWRSTAEITRPSNANRTKMRTPCERKSDGGHTAEPKSFQLSRMLTDQVPICLPGYKGYVISFSGSANLDSFAEQCSCSWILWSLPTRDIVTAACSHLQSATTTIAKCTGLSKGIWMAIEHGMTDLIVVGDLKVAVQQSIGATVRRQQRLSESSARQKKCAFRLTSIRYHQVAREYNSSARSLAAEALEIQISKIVLSEPSRAELKALNRIQEALYIDEQTVRERDLPNEQNQAPVRAKIRPVIQAGERLTSVTTRGARRIKFLEPTERQTPSRNNGKEVDDLPSPLRPSYADLMDAAARRREANRLDEVELAMAKPHQVSENARRAKEQIDTLWRLEQLAVSVGDCGDRGGADGDDTVEEPRQPSRFEYSGRVKLFLERVSPT</sequence>
<evidence type="ECO:0000313" key="4">
    <source>
        <dbReference type="EMBL" id="GMF48434.1"/>
    </source>
</evidence>
<feature type="compositionally biased region" description="Polar residues" evidence="1">
    <location>
        <begin position="37"/>
        <end position="47"/>
    </location>
</feature>
<dbReference type="Pfam" id="PF13456">
    <property type="entry name" value="RVT_3"/>
    <property type="match status" value="1"/>
</dbReference>
<feature type="compositionally biased region" description="Low complexity" evidence="1">
    <location>
        <begin position="48"/>
        <end position="64"/>
    </location>
</feature>
<evidence type="ECO:0000256" key="1">
    <source>
        <dbReference type="SAM" id="MobiDB-lite"/>
    </source>
</evidence>
<dbReference type="AlphaFoldDB" id="A0A9W7CZ53"/>
<evidence type="ECO:0000259" key="3">
    <source>
        <dbReference type="Pfam" id="PF13456"/>
    </source>
</evidence>
<proteinExistence type="predicted"/>
<dbReference type="InterPro" id="IPR021109">
    <property type="entry name" value="Peptidase_aspartic_dom_sf"/>
</dbReference>
<dbReference type="CDD" id="cd00303">
    <property type="entry name" value="retropepsin_like"/>
    <property type="match status" value="1"/>
</dbReference>
<dbReference type="Pfam" id="PF03732">
    <property type="entry name" value="Retrotrans_gag"/>
    <property type="match status" value="1"/>
</dbReference>
<feature type="region of interest" description="Disordered" evidence="1">
    <location>
        <begin position="1169"/>
        <end position="1189"/>
    </location>
</feature>
<evidence type="ECO:0000313" key="5">
    <source>
        <dbReference type="Proteomes" id="UP001165121"/>
    </source>
</evidence>
<name>A0A9W7CZ53_9STRA</name>
<dbReference type="GO" id="GO:0003676">
    <property type="term" value="F:nucleic acid binding"/>
    <property type="evidence" value="ECO:0007669"/>
    <property type="project" value="InterPro"/>
</dbReference>
<dbReference type="Proteomes" id="UP001165121">
    <property type="component" value="Unassembled WGS sequence"/>
</dbReference>
<accession>A0A9W7CZ53</accession>
<gene>
    <name evidence="4" type="ORF">Pfra01_001871200</name>
</gene>
<keyword evidence="5" id="KW-1185">Reference proteome</keyword>
<dbReference type="InterPro" id="IPR036397">
    <property type="entry name" value="RNaseH_sf"/>
</dbReference>
<dbReference type="InterPro" id="IPR002156">
    <property type="entry name" value="RNaseH_domain"/>
</dbReference>
<reference evidence="4" key="1">
    <citation type="submission" date="2023-04" db="EMBL/GenBank/DDBJ databases">
        <title>Phytophthora fragariaefolia NBRC 109709.</title>
        <authorList>
            <person name="Ichikawa N."/>
            <person name="Sato H."/>
            <person name="Tonouchi N."/>
        </authorList>
    </citation>
    <scope>NUCLEOTIDE SEQUENCE</scope>
    <source>
        <strain evidence="4">NBRC 109709</strain>
    </source>
</reference>
<dbReference type="GO" id="GO:0004523">
    <property type="term" value="F:RNA-DNA hybrid ribonuclease activity"/>
    <property type="evidence" value="ECO:0007669"/>
    <property type="project" value="InterPro"/>
</dbReference>
<evidence type="ECO:0000259" key="2">
    <source>
        <dbReference type="Pfam" id="PF03732"/>
    </source>
</evidence>
<dbReference type="EMBL" id="BSXT01002342">
    <property type="protein sequence ID" value="GMF48434.1"/>
    <property type="molecule type" value="Genomic_DNA"/>
</dbReference>
<dbReference type="Gene3D" id="2.40.70.10">
    <property type="entry name" value="Acid Proteases"/>
    <property type="match status" value="1"/>
</dbReference>
<organism evidence="4 5">
    <name type="scientific">Phytophthora fragariaefolia</name>
    <dbReference type="NCBI Taxonomy" id="1490495"/>
    <lineage>
        <taxon>Eukaryota</taxon>
        <taxon>Sar</taxon>
        <taxon>Stramenopiles</taxon>
        <taxon>Oomycota</taxon>
        <taxon>Peronosporomycetes</taxon>
        <taxon>Peronosporales</taxon>
        <taxon>Peronosporaceae</taxon>
        <taxon>Phytophthora</taxon>
    </lineage>
</organism>
<feature type="domain" description="RNase H type-1" evidence="3">
    <location>
        <begin position="913"/>
        <end position="1010"/>
    </location>
</feature>
<feature type="domain" description="Retrotransposon gag" evidence="2">
    <location>
        <begin position="372"/>
        <end position="444"/>
    </location>
</feature>
<feature type="region of interest" description="Disordered" evidence="1">
    <location>
        <begin position="1088"/>
        <end position="1111"/>
    </location>
</feature>
<dbReference type="InterPro" id="IPR005162">
    <property type="entry name" value="Retrotrans_gag_dom"/>
</dbReference>
<dbReference type="Gene3D" id="3.30.420.10">
    <property type="entry name" value="Ribonuclease H-like superfamily/Ribonuclease H"/>
    <property type="match status" value="1"/>
</dbReference>
<feature type="compositionally biased region" description="Basic and acidic residues" evidence="1">
    <location>
        <begin position="74"/>
        <end position="89"/>
    </location>
</feature>
<comment type="caution">
    <text evidence="4">The sequence shown here is derived from an EMBL/GenBank/DDBJ whole genome shotgun (WGS) entry which is preliminary data.</text>
</comment>